<evidence type="ECO:0000256" key="2">
    <source>
        <dbReference type="PIRNR" id="PIRNR037475"/>
    </source>
</evidence>
<dbReference type="Ensembl" id="ENSCCRT00010101653.1">
    <property type="protein sequence ID" value="ENSCCRP00010091669.1"/>
    <property type="gene ID" value="ENSCCRG00010040052.1"/>
</dbReference>
<comment type="function">
    <text evidence="2">May regulate the synthesis and function of lysosomes and of highly specialized organelles, such as melanosomes and platelet dense granules.</text>
</comment>
<gene>
    <name evidence="6" type="primary">hps5</name>
</gene>
<evidence type="ECO:0000259" key="5">
    <source>
        <dbReference type="Pfam" id="PF23758"/>
    </source>
</evidence>
<comment type="similarity">
    <text evidence="1 2">Belongs to the HPS5 family.</text>
</comment>
<comment type="subunit">
    <text evidence="2">Component of the biogenesis of lysosome-related organelles complex-2 (or BLOC2) composed of HPS3, HPS5 and HPS6.</text>
</comment>
<feature type="domain" description="HPS5-like beta-propeller" evidence="4">
    <location>
        <begin position="14"/>
        <end position="337"/>
    </location>
</feature>
<feature type="domain" description="HPS5 TPR" evidence="5">
    <location>
        <begin position="673"/>
        <end position="953"/>
    </location>
</feature>
<evidence type="ECO:0000313" key="7">
    <source>
        <dbReference type="Proteomes" id="UP000694427"/>
    </source>
</evidence>
<dbReference type="InterPro" id="IPR056499">
    <property type="entry name" value="Beta-prop_HPS5-like"/>
</dbReference>
<keyword evidence="2" id="KW-0963">Cytoplasm</keyword>
<feature type="region of interest" description="Disordered" evidence="3">
    <location>
        <begin position="472"/>
        <end position="494"/>
    </location>
</feature>
<evidence type="ECO:0000259" key="4">
    <source>
        <dbReference type="Pfam" id="PF23756"/>
    </source>
</evidence>
<dbReference type="InterPro" id="IPR035431">
    <property type="entry name" value="HPS5"/>
</dbReference>
<organism evidence="6 7">
    <name type="scientific">Cyprinus carpio</name>
    <name type="common">Common carp</name>
    <dbReference type="NCBI Taxonomy" id="7962"/>
    <lineage>
        <taxon>Eukaryota</taxon>
        <taxon>Metazoa</taxon>
        <taxon>Chordata</taxon>
        <taxon>Craniata</taxon>
        <taxon>Vertebrata</taxon>
        <taxon>Euteleostomi</taxon>
        <taxon>Actinopterygii</taxon>
        <taxon>Neopterygii</taxon>
        <taxon>Teleostei</taxon>
        <taxon>Ostariophysi</taxon>
        <taxon>Cypriniformes</taxon>
        <taxon>Cyprinidae</taxon>
        <taxon>Cyprininae</taxon>
        <taxon>Cyprinus</taxon>
    </lineage>
</organism>
<dbReference type="AlphaFoldDB" id="A0A8C1NI36"/>
<dbReference type="PIRSF" id="PIRSF037475">
    <property type="entry name" value="BLOC-2_complex_Hps5"/>
    <property type="match status" value="1"/>
</dbReference>
<feature type="compositionally biased region" description="Acidic residues" evidence="3">
    <location>
        <begin position="476"/>
        <end position="485"/>
    </location>
</feature>
<dbReference type="Pfam" id="PF23758">
    <property type="entry name" value="TPR_HPS5"/>
    <property type="match status" value="1"/>
</dbReference>
<dbReference type="PANTHER" id="PTHR23287:SF18">
    <property type="entry name" value="BLOC-2 COMPLEX MEMBER HPS5"/>
    <property type="match status" value="1"/>
</dbReference>
<name>A0A8C1NI36_CYPCA</name>
<reference evidence="6" key="1">
    <citation type="submission" date="2025-08" db="UniProtKB">
        <authorList>
            <consortium name="Ensembl"/>
        </authorList>
    </citation>
    <scope>IDENTIFICATION</scope>
</reference>
<evidence type="ECO:0000256" key="3">
    <source>
        <dbReference type="SAM" id="MobiDB-lite"/>
    </source>
</evidence>
<dbReference type="GO" id="GO:0048066">
    <property type="term" value="P:developmental pigmentation"/>
    <property type="evidence" value="ECO:0007669"/>
    <property type="project" value="TreeGrafter"/>
</dbReference>
<keyword evidence="7" id="KW-1185">Reference proteome</keyword>
<dbReference type="InterPro" id="IPR036322">
    <property type="entry name" value="WD40_repeat_dom_sf"/>
</dbReference>
<proteinExistence type="inferred from homology"/>
<evidence type="ECO:0000256" key="1">
    <source>
        <dbReference type="ARBA" id="ARBA00010697"/>
    </source>
</evidence>
<dbReference type="PANTHER" id="PTHR23287">
    <property type="entry name" value="RUBY-EYE2-LIKE PROTEIN"/>
    <property type="match status" value="1"/>
</dbReference>
<dbReference type="Pfam" id="PF23756">
    <property type="entry name" value="Beta-prop_HPS5"/>
    <property type="match status" value="1"/>
</dbReference>
<sequence>MIPVVPVESCTHVLAEFDCLDPLLSALRLDSGRIRCTCLSVSRKWLALGTSAGGLHLIQRDGWKQKLILTHKEGSVTQVSCCPHDEDFIAVATSQGLVVVWELHLERRGRPERVSVSWEHRGQTVTSLCWDTAALRVFAGDVGGKVSCVRAGSSKLGKGSAFVIFPIQTITTVDSRVVQLGYSDGHLVVSSLSRCYLCDTEREKFWRVGNKERDGEFGACFLQQGSAGQRGQALLYCARPGSRLWEASFAGEVLSTHQFKQLLACPPLPLPHFNPAQASPQSLAFPRLLHDQNLLTWTDSAIYIFTPHSGQVLLWTEVKDVVEISVFRNELFCLHGDGRLSHLSLMSPERCVERLMKRENWTLATTVCCMFQHAIITSRARKSLPIDRLEQLKAQLNSGSQQQLIGQLEEVISKLEPLDSACSSRRSSISSHESFNVLDCGIYRVISRRGSQSDDDSSSLANQSMLEEERLKEFSFTEEEQVENGETERESLRKQKIDFRPKSVLADSGSLSGNYFVSSFVKKTTEKINTLQMNTDLWPRPDFREGVHTEVTATVTPLPEEVDSQIQDPMVLLDPVCLSDVLREWAPVLERVLGPEDHTRPTETHEEKPLEEEEIVSSMSCCVVVQPDIYSANLDEPAATLTEEEDHGESTPCSTAPVRALSSPLANHVELIQLFSPKPLPTDLQADLSQLACLYLEMGCPGRGGIESVCVFLRRYFFLLDQERVRKMCMLRYREHRKVMKAYIAGMLEFTQASKVVEVIQKGDLLKSLRSLRELQPWNAPLLLSHLYRLYDKHGEVAVRAYPQFYPTILPSDIMAMALPSHFLPYLDNLVQSRAEQQRLSFLGSLLQPETLRQDWLELALSHDAPQKDDTLTADGQPRWHSHFFSWGYGRLLSLLIRLPADLASKQKMLEMCRTHGYWMGYLYLCRELQRRPEAFSAICRLDDMTLLEGDDDDTNGTSDMRVFGPDRALTALQERGIPVDLSSRSTLVCDLLRVAEKRQSMLEFYSKHIS</sequence>
<dbReference type="SMART" id="SM00320">
    <property type="entry name" value="WD40"/>
    <property type="match status" value="2"/>
</dbReference>
<dbReference type="InterPro" id="IPR001680">
    <property type="entry name" value="WD40_rpt"/>
</dbReference>
<comment type="subcellular location">
    <subcellularLocation>
        <location evidence="2">Cytoplasm</location>
        <location evidence="2">Cytosol</location>
    </subcellularLocation>
</comment>
<dbReference type="InterPro" id="IPR056445">
    <property type="entry name" value="TPR_HPS5"/>
</dbReference>
<evidence type="ECO:0000313" key="6">
    <source>
        <dbReference type="Ensembl" id="ENSCCRP00010091669.1"/>
    </source>
</evidence>
<reference evidence="6" key="2">
    <citation type="submission" date="2025-09" db="UniProtKB">
        <authorList>
            <consortium name="Ensembl"/>
        </authorList>
    </citation>
    <scope>IDENTIFICATION</scope>
</reference>
<dbReference type="GO" id="GO:0005829">
    <property type="term" value="C:cytosol"/>
    <property type="evidence" value="ECO:0007669"/>
    <property type="project" value="UniProtKB-SubCell"/>
</dbReference>
<protein>
    <recommendedName>
        <fullName evidence="2">Hermansky-Pudlak syndrome 5 protein homolog</fullName>
    </recommendedName>
</protein>
<dbReference type="Gene3D" id="2.130.10.10">
    <property type="entry name" value="YVTN repeat-like/Quinoprotein amine dehydrogenase"/>
    <property type="match status" value="1"/>
</dbReference>
<dbReference type="Proteomes" id="UP000694427">
    <property type="component" value="Unplaced"/>
</dbReference>
<dbReference type="InterPro" id="IPR015943">
    <property type="entry name" value="WD40/YVTN_repeat-like_dom_sf"/>
</dbReference>
<dbReference type="SUPFAM" id="SSF50978">
    <property type="entry name" value="WD40 repeat-like"/>
    <property type="match status" value="1"/>
</dbReference>
<accession>A0A8C1NI36</accession>
<dbReference type="GO" id="GO:0031084">
    <property type="term" value="C:BLOC-2 complex"/>
    <property type="evidence" value="ECO:0007669"/>
    <property type="project" value="UniProtKB-UniRule"/>
</dbReference>